<dbReference type="AlphaFoldDB" id="A0A0C2S1N8"/>
<keyword evidence="2" id="KW-1185">Reference proteome</keyword>
<reference evidence="1 2" key="1">
    <citation type="submission" date="2015-01" db="EMBL/GenBank/DDBJ databases">
        <title>Jeotgalibacillus campisalis genome sequencing.</title>
        <authorList>
            <person name="Goh K.M."/>
            <person name="Chan K.-G."/>
            <person name="Yaakop A.S."/>
            <person name="Ee R."/>
            <person name="Gan H.M."/>
            <person name="Chan C.S."/>
        </authorList>
    </citation>
    <scope>NUCLEOTIDE SEQUENCE [LARGE SCALE GENOMIC DNA]</scope>
    <source>
        <strain evidence="1 2">SF-57</strain>
    </source>
</reference>
<sequence>MKEGKRDGFTLRESVSFLVNCFSLQSAWRSLMKGRGTGLSIDYSYI</sequence>
<evidence type="ECO:0000313" key="1">
    <source>
        <dbReference type="EMBL" id="KIL47954.1"/>
    </source>
</evidence>
<dbReference type="EMBL" id="JXRR01000014">
    <property type="protein sequence ID" value="KIL47954.1"/>
    <property type="molecule type" value="Genomic_DNA"/>
</dbReference>
<protein>
    <submittedName>
        <fullName evidence="1">Uncharacterized protein</fullName>
    </submittedName>
</protein>
<evidence type="ECO:0000313" key="2">
    <source>
        <dbReference type="Proteomes" id="UP000031972"/>
    </source>
</evidence>
<organism evidence="1 2">
    <name type="scientific">Jeotgalibacillus campisalis</name>
    <dbReference type="NCBI Taxonomy" id="220754"/>
    <lineage>
        <taxon>Bacteria</taxon>
        <taxon>Bacillati</taxon>
        <taxon>Bacillota</taxon>
        <taxon>Bacilli</taxon>
        <taxon>Bacillales</taxon>
        <taxon>Caryophanaceae</taxon>
        <taxon>Jeotgalibacillus</taxon>
    </lineage>
</organism>
<proteinExistence type="predicted"/>
<comment type="caution">
    <text evidence="1">The sequence shown here is derived from an EMBL/GenBank/DDBJ whole genome shotgun (WGS) entry which is preliminary data.</text>
</comment>
<accession>A0A0C2S1N8</accession>
<name>A0A0C2S1N8_9BACL</name>
<dbReference type="Proteomes" id="UP000031972">
    <property type="component" value="Unassembled WGS sequence"/>
</dbReference>
<gene>
    <name evidence="1" type="ORF">KR50_21210</name>
</gene>